<organism evidence="8 9">
    <name type="scientific">Cucurbita moschata</name>
    <name type="common">Winter crookneck squash</name>
    <name type="synonym">Cucurbita pepo var. moschata</name>
    <dbReference type="NCBI Taxonomy" id="3662"/>
    <lineage>
        <taxon>Eukaryota</taxon>
        <taxon>Viridiplantae</taxon>
        <taxon>Streptophyta</taxon>
        <taxon>Embryophyta</taxon>
        <taxon>Tracheophyta</taxon>
        <taxon>Spermatophyta</taxon>
        <taxon>Magnoliopsida</taxon>
        <taxon>eudicotyledons</taxon>
        <taxon>Gunneridae</taxon>
        <taxon>Pentapetalae</taxon>
        <taxon>rosids</taxon>
        <taxon>fabids</taxon>
        <taxon>Cucurbitales</taxon>
        <taxon>Cucurbitaceae</taxon>
        <taxon>Cucurbiteae</taxon>
        <taxon>Cucurbita</taxon>
    </lineage>
</organism>
<dbReference type="GeneID" id="111449886"/>
<dbReference type="GO" id="GO:0004497">
    <property type="term" value="F:monooxygenase activity"/>
    <property type="evidence" value="ECO:0007669"/>
    <property type="project" value="UniProtKB-KW"/>
</dbReference>
<evidence type="ECO:0000256" key="6">
    <source>
        <dbReference type="ARBA" id="ARBA00023004"/>
    </source>
</evidence>
<dbReference type="AlphaFoldDB" id="A0A6J1G1S1"/>
<accession>A0A6J1G1S1</accession>
<dbReference type="Pfam" id="PF00067">
    <property type="entry name" value="p450"/>
    <property type="match status" value="1"/>
</dbReference>
<dbReference type="RefSeq" id="XP_022945742.1">
    <property type="nucleotide sequence ID" value="XM_023089974.1"/>
</dbReference>
<name>A0A6J1G1S1_CUCMO</name>
<dbReference type="Gene3D" id="1.10.630.10">
    <property type="entry name" value="Cytochrome P450"/>
    <property type="match status" value="1"/>
</dbReference>
<gene>
    <name evidence="9" type="primary">LOC111449886</name>
</gene>
<proteinExistence type="inferred from homology"/>
<evidence type="ECO:0000256" key="1">
    <source>
        <dbReference type="ARBA" id="ARBA00001971"/>
    </source>
</evidence>
<dbReference type="InterPro" id="IPR001128">
    <property type="entry name" value="Cyt_P450"/>
</dbReference>
<keyword evidence="6" id="KW-0408">Iron</keyword>
<evidence type="ECO:0000313" key="8">
    <source>
        <dbReference type="Proteomes" id="UP000504609"/>
    </source>
</evidence>
<evidence type="ECO:0000256" key="4">
    <source>
        <dbReference type="ARBA" id="ARBA00022723"/>
    </source>
</evidence>
<dbReference type="GO" id="GO:0020037">
    <property type="term" value="F:heme binding"/>
    <property type="evidence" value="ECO:0007669"/>
    <property type="project" value="InterPro"/>
</dbReference>
<dbReference type="GO" id="GO:0005506">
    <property type="term" value="F:iron ion binding"/>
    <property type="evidence" value="ECO:0007669"/>
    <property type="project" value="InterPro"/>
</dbReference>
<keyword evidence="3" id="KW-0349">Heme</keyword>
<reference evidence="9" key="1">
    <citation type="submission" date="2025-08" db="UniProtKB">
        <authorList>
            <consortium name="RefSeq"/>
        </authorList>
    </citation>
    <scope>IDENTIFICATION</scope>
    <source>
        <tissue evidence="9">Young leaves</tissue>
    </source>
</reference>
<dbReference type="PANTHER" id="PTHR47955:SF19">
    <property type="entry name" value="CYTOCHROME P450 71A9-LIKE ISOFORM X1"/>
    <property type="match status" value="1"/>
</dbReference>
<dbReference type="PANTHER" id="PTHR47955">
    <property type="entry name" value="CYTOCHROME P450 FAMILY 71 PROTEIN"/>
    <property type="match status" value="1"/>
</dbReference>
<dbReference type="GO" id="GO:0016705">
    <property type="term" value="F:oxidoreductase activity, acting on paired donors, with incorporation or reduction of molecular oxygen"/>
    <property type="evidence" value="ECO:0007669"/>
    <property type="project" value="InterPro"/>
</dbReference>
<comment type="cofactor">
    <cofactor evidence="1">
        <name>heme</name>
        <dbReference type="ChEBI" id="CHEBI:30413"/>
    </cofactor>
</comment>
<dbReference type="KEGG" id="cmos:111449886"/>
<evidence type="ECO:0000256" key="3">
    <source>
        <dbReference type="ARBA" id="ARBA00022617"/>
    </source>
</evidence>
<keyword evidence="5" id="KW-0560">Oxidoreductase</keyword>
<dbReference type="InterPro" id="IPR036396">
    <property type="entry name" value="Cyt_P450_sf"/>
</dbReference>
<keyword evidence="8" id="KW-1185">Reference proteome</keyword>
<dbReference type="Proteomes" id="UP000504609">
    <property type="component" value="Unplaced"/>
</dbReference>
<protein>
    <submittedName>
        <fullName evidence="9">Cytochrome P450 71B19-like</fullName>
    </submittedName>
</protein>
<keyword evidence="7" id="KW-0503">Monooxygenase</keyword>
<keyword evidence="4" id="KW-0479">Metal-binding</keyword>
<sequence length="159" mass="18047">MKRVLFYEPIREHEVGLLIESISQSASCEATVDLTQKSIALTTGVIFIIAFGKLFKVDGFNEIVSELEVLLGSYSTSKFFPIPFVGKVVDWFSGRKARLKRIFNEMNVLFQEVIDEHFHPVRPKPKQDDIIDVLLTISKKQVEFCTVVITHESITAILS</sequence>
<evidence type="ECO:0000256" key="2">
    <source>
        <dbReference type="ARBA" id="ARBA00010617"/>
    </source>
</evidence>
<dbReference type="SUPFAM" id="SSF48264">
    <property type="entry name" value="Cytochrome P450"/>
    <property type="match status" value="1"/>
</dbReference>
<evidence type="ECO:0000256" key="7">
    <source>
        <dbReference type="ARBA" id="ARBA00023033"/>
    </source>
</evidence>
<evidence type="ECO:0000256" key="5">
    <source>
        <dbReference type="ARBA" id="ARBA00023002"/>
    </source>
</evidence>
<comment type="similarity">
    <text evidence="2">Belongs to the cytochrome P450 family.</text>
</comment>
<evidence type="ECO:0000313" key="9">
    <source>
        <dbReference type="RefSeq" id="XP_022945742.1"/>
    </source>
</evidence>